<dbReference type="InterPro" id="IPR016142">
    <property type="entry name" value="Citrate_synth-like_lrg_a-sub"/>
</dbReference>
<reference evidence="6" key="1">
    <citation type="submission" date="2021-02" db="EMBL/GenBank/DDBJ databases">
        <authorList>
            <person name="Dougan E. K."/>
            <person name="Rhodes N."/>
            <person name="Thang M."/>
            <person name="Chan C."/>
        </authorList>
    </citation>
    <scope>NUCLEOTIDE SEQUENCE</scope>
</reference>
<evidence type="ECO:0000256" key="1">
    <source>
        <dbReference type="ARBA" id="ARBA00010566"/>
    </source>
</evidence>
<evidence type="ECO:0000313" key="6">
    <source>
        <dbReference type="EMBL" id="CAE8611289.1"/>
    </source>
</evidence>
<dbReference type="Proteomes" id="UP000654075">
    <property type="component" value="Unassembled WGS sequence"/>
</dbReference>
<dbReference type="Gene3D" id="1.10.230.10">
    <property type="entry name" value="Cytochrome P450-Terp, domain 2"/>
    <property type="match status" value="1"/>
</dbReference>
<dbReference type="Gene3D" id="3.30.2350.10">
    <property type="entry name" value="Pseudouridine synthase"/>
    <property type="match status" value="1"/>
</dbReference>
<comment type="similarity">
    <text evidence="1 3">Belongs to the citrate synthase family.</text>
</comment>
<dbReference type="InterPro" id="IPR016143">
    <property type="entry name" value="Citrate_synth-like_sm_a-sub"/>
</dbReference>
<dbReference type="OrthoDB" id="430737at2759"/>
<dbReference type="InterPro" id="IPR020103">
    <property type="entry name" value="PsdUridine_synth_cat_dom_sf"/>
</dbReference>
<keyword evidence="7" id="KW-1185">Reference proteome</keyword>
<evidence type="ECO:0000259" key="5">
    <source>
        <dbReference type="Pfam" id="PF00849"/>
    </source>
</evidence>
<dbReference type="InterPro" id="IPR019810">
    <property type="entry name" value="Citrate_synthase_AS"/>
</dbReference>
<dbReference type="PANTHER" id="PTHR11739:SF8">
    <property type="entry name" value="CITRATE SYNTHASE, MITOCHONDRIAL"/>
    <property type="match status" value="1"/>
</dbReference>
<evidence type="ECO:0000313" key="7">
    <source>
        <dbReference type="Proteomes" id="UP000654075"/>
    </source>
</evidence>
<dbReference type="CDD" id="cd02869">
    <property type="entry name" value="PseudoU_synth_RluA_like"/>
    <property type="match status" value="1"/>
</dbReference>
<dbReference type="EMBL" id="CAJNNV010025017">
    <property type="protein sequence ID" value="CAE8611289.1"/>
    <property type="molecule type" value="Genomic_DNA"/>
</dbReference>
<feature type="compositionally biased region" description="Low complexity" evidence="4">
    <location>
        <begin position="341"/>
        <end position="350"/>
    </location>
</feature>
<protein>
    <recommendedName>
        <fullName evidence="3">Citrate synthase</fullName>
    </recommendedName>
</protein>
<dbReference type="InterPro" id="IPR036969">
    <property type="entry name" value="Citrate_synthase_sf"/>
</dbReference>
<dbReference type="SUPFAM" id="SSF48256">
    <property type="entry name" value="Citrate synthase"/>
    <property type="match status" value="1"/>
</dbReference>
<evidence type="ECO:0000256" key="3">
    <source>
        <dbReference type="RuleBase" id="RU000441"/>
    </source>
</evidence>
<dbReference type="Gene3D" id="1.10.580.10">
    <property type="entry name" value="Citrate Synthase, domain 1"/>
    <property type="match status" value="1"/>
</dbReference>
<dbReference type="GO" id="GO:0009982">
    <property type="term" value="F:pseudouridine synthase activity"/>
    <property type="evidence" value="ECO:0007669"/>
    <property type="project" value="InterPro"/>
</dbReference>
<dbReference type="GO" id="GO:0001522">
    <property type="term" value="P:pseudouridine synthesis"/>
    <property type="evidence" value="ECO:0007669"/>
    <property type="project" value="InterPro"/>
</dbReference>
<feature type="region of interest" description="Disordered" evidence="4">
    <location>
        <begin position="327"/>
        <end position="350"/>
    </location>
</feature>
<dbReference type="PRINTS" id="PR00143">
    <property type="entry name" value="CITRTSNTHASE"/>
</dbReference>
<evidence type="ECO:0000256" key="4">
    <source>
        <dbReference type="SAM" id="MobiDB-lite"/>
    </source>
</evidence>
<dbReference type="SUPFAM" id="SSF55120">
    <property type="entry name" value="Pseudouridine synthase"/>
    <property type="match status" value="1"/>
</dbReference>
<dbReference type="InterPro" id="IPR006145">
    <property type="entry name" value="PsdUridine_synth_RsuA/RluA"/>
</dbReference>
<organism evidence="6 7">
    <name type="scientific">Polarella glacialis</name>
    <name type="common">Dinoflagellate</name>
    <dbReference type="NCBI Taxonomy" id="89957"/>
    <lineage>
        <taxon>Eukaryota</taxon>
        <taxon>Sar</taxon>
        <taxon>Alveolata</taxon>
        <taxon>Dinophyceae</taxon>
        <taxon>Suessiales</taxon>
        <taxon>Suessiaceae</taxon>
        <taxon>Polarella</taxon>
    </lineage>
</organism>
<dbReference type="GO" id="GO:0006099">
    <property type="term" value="P:tricarboxylic acid cycle"/>
    <property type="evidence" value="ECO:0007669"/>
    <property type="project" value="TreeGrafter"/>
</dbReference>
<comment type="caution">
    <text evidence="6">The sequence shown here is derived from an EMBL/GenBank/DDBJ whole genome shotgun (WGS) entry which is preliminary data.</text>
</comment>
<dbReference type="NCBIfam" id="NF007128">
    <property type="entry name" value="PRK09569.1"/>
    <property type="match status" value="1"/>
</dbReference>
<dbReference type="GO" id="GO:0005759">
    <property type="term" value="C:mitochondrial matrix"/>
    <property type="evidence" value="ECO:0007669"/>
    <property type="project" value="TreeGrafter"/>
</dbReference>
<gene>
    <name evidence="6" type="ORF">PGLA1383_LOCUS29094</name>
</gene>
<dbReference type="Pfam" id="PF00285">
    <property type="entry name" value="Citrate_synt"/>
    <property type="match status" value="1"/>
</dbReference>
<dbReference type="GO" id="GO:0046912">
    <property type="term" value="F:acyltransferase activity, acyl groups converted into alkyl on transfer"/>
    <property type="evidence" value="ECO:0007669"/>
    <property type="project" value="InterPro"/>
</dbReference>
<dbReference type="GO" id="GO:0005975">
    <property type="term" value="P:carbohydrate metabolic process"/>
    <property type="evidence" value="ECO:0007669"/>
    <property type="project" value="TreeGrafter"/>
</dbReference>
<feature type="domain" description="Pseudouridine synthase RsuA/RluA-like" evidence="5">
    <location>
        <begin position="603"/>
        <end position="770"/>
    </location>
</feature>
<dbReference type="InterPro" id="IPR002020">
    <property type="entry name" value="Citrate_synthase"/>
</dbReference>
<accession>A0A813F9S0</accession>
<dbReference type="PANTHER" id="PTHR11739">
    <property type="entry name" value="CITRATE SYNTHASE"/>
    <property type="match status" value="1"/>
</dbReference>
<dbReference type="PROSITE" id="PS00480">
    <property type="entry name" value="CITRATE_SYNTHASE"/>
    <property type="match status" value="1"/>
</dbReference>
<name>A0A813F9S0_POLGL</name>
<dbReference type="GO" id="GO:0003723">
    <property type="term" value="F:RNA binding"/>
    <property type="evidence" value="ECO:0007669"/>
    <property type="project" value="InterPro"/>
</dbReference>
<dbReference type="Pfam" id="PF00849">
    <property type="entry name" value="PseudoU_synth_2"/>
    <property type="match status" value="1"/>
</dbReference>
<evidence type="ECO:0000256" key="2">
    <source>
        <dbReference type="ARBA" id="ARBA00022679"/>
    </source>
</evidence>
<keyword evidence="2 3" id="KW-0808">Transferase</keyword>
<sequence length="1344" mass="145326">MKDFTPQSISNVAWAYATQMVWHQPLLAALQLRAEESIEGFTSQNLANLAWALATLRVAGAGIFCVVAKQAARKMQEFGPQEVANLAWSIAKAAATSSWQIVGDSLLSRTVLVAPNLQPQGVANLAWAWATLRSDRSSSEDGGSYGLQLALAREARAKLARFSAQNLCNFAWSLAVLTSDARVLDGLLEDIAHEAASKIRDFAPQNLANLAWAFAALLCRDVALEASLAEAAQVKLKAFKPGEASSLAWSLVKLSAAASSSASSLVHAAAGQALNSLELRPEEVSSIAWAIAKAQSVVAAEKGSRCLQLTDDEVRATQVWRTKASRVLGSGGGETSLTPRSGNSFSNSGNNAQAELDTSLANLAWASAQLLLAGRDGGADGLWSALKAEALGPERKLRDWEPQHLSSLAWAVAKIEAEAEAEGSEREVSDGEELLIRVATESAGRISLFNAQGLTNLVWSLATTKQVHQPLLRAASQAAATQLPEFKPQGLSNFAWALATLDDEMETLNIIAGEMELRMRSFVGEGAPRASLLEFAQSACAVVWAVSFAGLDCPTLVDAARLALAHVGEALDANGQVLALPEKVTSRPDCEPWVSLDLGDRLVVHKPPDWEIFRNQASESAEENVALSLPPYLKATLSCPRRWPLALDQQRQHGLLHRLDVPSSGLILVARTYQAFFDLQLQVSTGELGREYVALCHGWFPPWRQEVCAPVHWTSSGRPTISDVTRASGKPSRTMIKALAHAWRAGDAFSLLALRIATGRRHQIRVHTSHIGHPVAGDGKYAATEDGTWCPRHFLHRFRLSFRDAAGAEREALAPLPPDLVSALRGLVPRPGSEQELRSSEELSWVPAMQDLGNSTESMSSQLSVDEFNIIALCPRKSVAVRPADAVAFAALTSDGKPGRRRCFAQSAIVSTLQAKIKALAVKKAPQLTALRKEHANVPIGEATIGAAIGGARGIKCLLSETSLLDPMEGIRYRGRTLEECNEQLPKAPGGKVGLPEASFWLLLTDEMPTEAETKALNEELHKRSAIPEHVLKIIDGLPKDMHPMTQLAMGLLALQPDSKFGKAYREGTVKKSDYWESTLEDALTLVAQMPLLTARIFRNVFFNGKHVATDTSLDWAGNYAQMLGVNNDESFKEVTRLYLMLHADHEGGNVSAHATHLVGSALSDPYLAYSAGVCGLAGPLHGLANQECLRWLKATKKTLGDAEPTVEMLTKFAKDTLASGKVIPGFGHGVLRQSDPRYMIQRAFAQEHFPDDPLFKLANVCFQAIPPVLQATGKVKNPWPNVDALSGTCMQHYGLTQEDYYTVVFAVSRSMGCMANLVWSRVMGLPIERPKSVTLDCLTKAVK</sequence>
<proteinExistence type="inferred from homology"/>